<keyword evidence="15" id="KW-1185">Reference proteome</keyword>
<feature type="transmembrane region" description="Helical" evidence="13">
    <location>
        <begin position="416"/>
        <end position="443"/>
    </location>
</feature>
<gene>
    <name evidence="14" type="ORF">NTJ_09045</name>
</gene>
<evidence type="ECO:0000256" key="10">
    <source>
        <dbReference type="ARBA" id="ARBA00023201"/>
    </source>
</evidence>
<dbReference type="Proteomes" id="UP001307889">
    <property type="component" value="Chromosome 7"/>
</dbReference>
<protein>
    <submittedName>
        <fullName evidence="14">Amiloride-sensitive sodium channel</fullName>
    </submittedName>
</protein>
<evidence type="ECO:0000256" key="1">
    <source>
        <dbReference type="ARBA" id="ARBA00004141"/>
    </source>
</evidence>
<evidence type="ECO:0000256" key="3">
    <source>
        <dbReference type="ARBA" id="ARBA00022448"/>
    </source>
</evidence>
<keyword evidence="10 12" id="KW-0739">Sodium transport</keyword>
<keyword evidence="8 12" id="KW-0406">Ion transport</keyword>
<organism evidence="14 15">
    <name type="scientific">Nesidiocoris tenuis</name>
    <dbReference type="NCBI Taxonomy" id="355587"/>
    <lineage>
        <taxon>Eukaryota</taxon>
        <taxon>Metazoa</taxon>
        <taxon>Ecdysozoa</taxon>
        <taxon>Arthropoda</taxon>
        <taxon>Hexapoda</taxon>
        <taxon>Insecta</taxon>
        <taxon>Pterygota</taxon>
        <taxon>Neoptera</taxon>
        <taxon>Paraneoptera</taxon>
        <taxon>Hemiptera</taxon>
        <taxon>Heteroptera</taxon>
        <taxon>Panheteroptera</taxon>
        <taxon>Cimicomorpha</taxon>
        <taxon>Miridae</taxon>
        <taxon>Dicyphina</taxon>
        <taxon>Nesidiocoris</taxon>
    </lineage>
</organism>
<dbReference type="EMBL" id="AP028915">
    <property type="protein sequence ID" value="BES96236.1"/>
    <property type="molecule type" value="Genomic_DNA"/>
</dbReference>
<evidence type="ECO:0000256" key="6">
    <source>
        <dbReference type="ARBA" id="ARBA00022989"/>
    </source>
</evidence>
<name>A0ABN7AVK5_9HEMI</name>
<reference evidence="14 15" key="1">
    <citation type="submission" date="2023-09" db="EMBL/GenBank/DDBJ databases">
        <title>Nesidiocoris tenuis whole genome shotgun sequence.</title>
        <authorList>
            <person name="Shibata T."/>
            <person name="Shimoda M."/>
            <person name="Kobayashi T."/>
            <person name="Uehara T."/>
        </authorList>
    </citation>
    <scope>NUCLEOTIDE SEQUENCE [LARGE SCALE GENOMIC DNA]</scope>
    <source>
        <strain evidence="14 15">Japan</strain>
    </source>
</reference>
<evidence type="ECO:0000256" key="8">
    <source>
        <dbReference type="ARBA" id="ARBA00023065"/>
    </source>
</evidence>
<dbReference type="PRINTS" id="PR01078">
    <property type="entry name" value="AMINACHANNEL"/>
</dbReference>
<keyword evidence="6 13" id="KW-1133">Transmembrane helix</keyword>
<evidence type="ECO:0000256" key="5">
    <source>
        <dbReference type="ARBA" id="ARBA00022692"/>
    </source>
</evidence>
<evidence type="ECO:0000313" key="14">
    <source>
        <dbReference type="EMBL" id="BES96236.1"/>
    </source>
</evidence>
<dbReference type="PANTHER" id="PTHR11690:SF175">
    <property type="entry name" value="PICKPOCKET 13-RELATED"/>
    <property type="match status" value="1"/>
</dbReference>
<proteinExistence type="inferred from homology"/>
<evidence type="ECO:0000256" key="11">
    <source>
        <dbReference type="ARBA" id="ARBA00023303"/>
    </source>
</evidence>
<dbReference type="GO" id="GO:0034220">
    <property type="term" value="P:monoatomic ion transmembrane transport"/>
    <property type="evidence" value="ECO:0007669"/>
    <property type="project" value="UniProtKB-KW"/>
</dbReference>
<dbReference type="InterPro" id="IPR001873">
    <property type="entry name" value="ENaC"/>
</dbReference>
<keyword evidence="9 13" id="KW-0472">Membrane</keyword>
<evidence type="ECO:0000313" key="15">
    <source>
        <dbReference type="Proteomes" id="UP001307889"/>
    </source>
</evidence>
<dbReference type="Gene3D" id="2.60.470.10">
    <property type="entry name" value="Acid-sensing ion channels like domains"/>
    <property type="match status" value="1"/>
</dbReference>
<sequence length="488" mass="55438">MAKKRFSALRVVFNLVRNYFNNTSFHGFRFITQPGRHWTERLLWTVLCTLSWIGSGALILTSWEAFQNNAVSFVVETTYLHAETSFPSLSVCEEENLAPLYEAANQLFGESHDCNLDEILRELTYFKGSAYYMKEFCSTGELDCPKGGYSELVSKVRGTCESLLMSCSWQGKPIDCCKHFVRTETELGPCFTFGSLNERKLQKKGDPDWIETFGNRLKPLPSLRFEINGTVKVYLHSEADVPNLNTLTADILQPTTDLIKSFEITVTDIENPPEVKGLNIKQRNCRFADENNLQSADYYSYSACVVECRRLAQLEMCNCTSHFMPKSRPEEQCDLDGILCLNDHYGQLSVQKTKWGEKEGLVCDCLPGCADPEYNIISTASETISPESNLSVVEINLARYATERYKRNVVRGPLDLVVSMGSAAGLFVGASLLSFVEIFYFFIFRKYSETELRETPIKRKKNANPTIVDVKKDWRKLRPTYGALPNIQ</sequence>
<evidence type="ECO:0000256" key="13">
    <source>
        <dbReference type="SAM" id="Phobius"/>
    </source>
</evidence>
<keyword evidence="4 12" id="KW-0894">Sodium channel</keyword>
<keyword evidence="11 12" id="KW-0407">Ion channel</keyword>
<evidence type="ECO:0000256" key="4">
    <source>
        <dbReference type="ARBA" id="ARBA00022461"/>
    </source>
</evidence>
<accession>A0ABN7AVK5</accession>
<keyword evidence="3 12" id="KW-0813">Transport</keyword>
<dbReference type="Gene3D" id="1.10.287.770">
    <property type="entry name" value="YojJ-like"/>
    <property type="match status" value="1"/>
</dbReference>
<keyword evidence="7" id="KW-0915">Sodium</keyword>
<evidence type="ECO:0000256" key="12">
    <source>
        <dbReference type="RuleBase" id="RU000679"/>
    </source>
</evidence>
<dbReference type="Pfam" id="PF00858">
    <property type="entry name" value="ASC"/>
    <property type="match status" value="1"/>
</dbReference>
<comment type="similarity">
    <text evidence="2 12">Belongs to the amiloride-sensitive sodium channel (TC 1.A.6) family.</text>
</comment>
<dbReference type="PANTHER" id="PTHR11690">
    <property type="entry name" value="AMILORIDE-SENSITIVE SODIUM CHANNEL-RELATED"/>
    <property type="match status" value="1"/>
</dbReference>
<evidence type="ECO:0000256" key="2">
    <source>
        <dbReference type="ARBA" id="ARBA00007193"/>
    </source>
</evidence>
<keyword evidence="5 12" id="KW-0812">Transmembrane</keyword>
<comment type="subcellular location">
    <subcellularLocation>
        <location evidence="1">Membrane</location>
        <topology evidence="1">Multi-pass membrane protein</topology>
    </subcellularLocation>
</comment>
<evidence type="ECO:0000256" key="9">
    <source>
        <dbReference type="ARBA" id="ARBA00023136"/>
    </source>
</evidence>
<evidence type="ECO:0000256" key="7">
    <source>
        <dbReference type="ARBA" id="ARBA00023053"/>
    </source>
</evidence>